<dbReference type="KEGG" id="ctae:BGI42_14870"/>
<evidence type="ECO:0000313" key="2">
    <source>
        <dbReference type="EMBL" id="AOR25027.2"/>
    </source>
</evidence>
<protein>
    <recommendedName>
        <fullName evidence="4">DUF1430 domain-containing protein</fullName>
    </recommendedName>
</protein>
<gene>
    <name evidence="2" type="ORF">BGI42_14870</name>
</gene>
<feature type="transmembrane region" description="Helical" evidence="1">
    <location>
        <begin position="330"/>
        <end position="352"/>
    </location>
</feature>
<feature type="transmembrane region" description="Helical" evidence="1">
    <location>
        <begin position="627"/>
        <end position="650"/>
    </location>
</feature>
<evidence type="ECO:0000256" key="1">
    <source>
        <dbReference type="SAM" id="Phobius"/>
    </source>
</evidence>
<name>A0A1D7XP08_9CLOT</name>
<organism evidence="2 3">
    <name type="scientific">Clostridium taeniosporum</name>
    <dbReference type="NCBI Taxonomy" id="394958"/>
    <lineage>
        <taxon>Bacteria</taxon>
        <taxon>Bacillati</taxon>
        <taxon>Bacillota</taxon>
        <taxon>Clostridia</taxon>
        <taxon>Eubacteriales</taxon>
        <taxon>Clostridiaceae</taxon>
        <taxon>Clostridium</taxon>
    </lineage>
</organism>
<keyword evidence="3" id="KW-1185">Reference proteome</keyword>
<keyword evidence="1" id="KW-0472">Membrane</keyword>
<proteinExistence type="predicted"/>
<keyword evidence="1" id="KW-0812">Transmembrane</keyword>
<reference evidence="3" key="1">
    <citation type="submission" date="2016-09" db="EMBL/GenBank/DDBJ databases">
        <title>Genomics of Clostridium taeniosporum, an organism which forms endospores with ribbon-like appendages.</title>
        <authorList>
            <person name="Walker J.R."/>
        </authorList>
    </citation>
    <scope>NUCLEOTIDE SEQUENCE [LARGE SCALE GENOMIC DNA]</scope>
    <source>
        <strain evidence="3">1/k</strain>
        <plasmid evidence="3">Plasmid pct2</plasmid>
    </source>
</reference>
<dbReference type="Proteomes" id="UP000094652">
    <property type="component" value="Plasmid pCt2"/>
</dbReference>
<sequence length="732" mass="84786">MNYVIHISLFNKENNMKKVICLLFTFQLIVISICGLDIFKDKEMNNILFQNKTSILLNFDSPREHSNKFGKYIQDLGKKKHVSISKYVFKDKNNIVIYTSDPSLNEKVSLTKGRFPNENSNEFISNTYTEDLNQSGTFQRIDPKTKIIIKNIDINNNFSGDGIYYISTTNEEILNDIVSDLNENVASAKIFDSITSSNIKIDLEVLGTMALVSLCVLVAIVQYSVDQLKEVSILCINGFSITKILSSMSKKLIKVMILGTVIAYIMCSIYYISINNFNYFGLLSIYFGALAILYILISICILFFVIIIHLKKSNKLSVIKGKRAYGIVNFMHYSLKIIFVLFLLFSINQLVIKSNILNQQLEGLSNWEKAQNLYTTVVTYTGENEMKKHFEVSKKMKEFYKKMSDSKDAFIIRASNYNKEDESYNYELDSEGKSPETSPYGKCITIDENYLKYNYIESVDSSIVNQINHNDNVLNILVPEKLQIYEQEIRKNYLDYFYFQKVKVENIYNEELNLDLNKTIESNLKVNIIYVKNNQNYFSYKSSIEPEQKNLVNDPIAVIYTDNVDSSYCFSYMTNSFYFYSDTEDPFGEIFPIIAKYDLQSSFQKVVSVYDKHGKEIQELQKEQRNLITFIVILFISNLIITYNLIAGYYEKNKYKLYIKKLFGYSNFRKNRIFILLLFLINIIPVVIMTMMYGSKIILTGIVLILIEFLVASIIDRLLAAKSFNSIIKGEH</sequence>
<feature type="transmembrane region" description="Helical" evidence="1">
    <location>
        <begin position="205"/>
        <end position="225"/>
    </location>
</feature>
<dbReference type="Pfam" id="PF07242">
    <property type="entry name" value="DUF1430"/>
    <property type="match status" value="1"/>
</dbReference>
<evidence type="ECO:0000313" key="3">
    <source>
        <dbReference type="Proteomes" id="UP000094652"/>
    </source>
</evidence>
<geneLocation type="plasmid" evidence="3">
    <name>pct2</name>
</geneLocation>
<dbReference type="InterPro" id="IPR006541">
    <property type="entry name" value="Bacteriocin_ass"/>
</dbReference>
<evidence type="ECO:0008006" key="4">
    <source>
        <dbReference type="Google" id="ProtNLM"/>
    </source>
</evidence>
<feature type="transmembrane region" description="Helical" evidence="1">
    <location>
        <begin position="285"/>
        <end position="310"/>
    </location>
</feature>
<feature type="transmembrane region" description="Helical" evidence="1">
    <location>
        <begin position="255"/>
        <end position="273"/>
    </location>
</feature>
<feature type="transmembrane region" description="Helical" evidence="1">
    <location>
        <begin position="671"/>
        <end position="691"/>
    </location>
</feature>
<keyword evidence="2" id="KW-0614">Plasmid</keyword>
<keyword evidence="1" id="KW-1133">Transmembrane helix</keyword>
<feature type="transmembrane region" description="Helical" evidence="1">
    <location>
        <begin position="697"/>
        <end position="719"/>
    </location>
</feature>
<dbReference type="EMBL" id="CP017255">
    <property type="protein sequence ID" value="AOR25027.2"/>
    <property type="molecule type" value="Genomic_DNA"/>
</dbReference>
<dbReference type="NCBIfam" id="TIGR01654">
    <property type="entry name" value="bact_immun_7tm"/>
    <property type="match status" value="1"/>
</dbReference>
<feature type="transmembrane region" description="Helical" evidence="1">
    <location>
        <begin position="20"/>
        <end position="39"/>
    </location>
</feature>
<accession>A0A1D7XP08</accession>
<dbReference type="AlphaFoldDB" id="A0A1D7XP08"/>